<name>T1FEC5_HELRO</name>
<keyword evidence="3" id="KW-0804">Transcription</keyword>
<dbReference type="HOGENOM" id="CLU_1779472_0_0_1"/>
<gene>
    <name evidence="7" type="primary">20207174</name>
    <name evidence="6" type="ORF">HELRODRAFT_179198</name>
</gene>
<evidence type="ECO:0000313" key="7">
    <source>
        <dbReference type="EnsemblMetazoa" id="HelroP179198"/>
    </source>
</evidence>
<evidence type="ECO:0000256" key="2">
    <source>
        <dbReference type="ARBA" id="ARBA00010059"/>
    </source>
</evidence>
<dbReference type="PANTHER" id="PTHR12694">
    <property type="entry name" value="TRANSCRIPTION INITIATION FACTOR IIA SUBUNIT 1"/>
    <property type="match status" value="1"/>
</dbReference>
<sequence length="146" mass="16724">MNPSHGSNKVLFTIEEQLDGLCDNSDDEENEKEVVGENDDLSDESSAAEKKDPDPLNSNDDDDEKDVDESSIENFVACQFTKVVKKKQIWRMYLKLGIIHVKGKEEAFRQALGEIKFVCLCSLTAFQHNWLSLRPLFLFYKCVLLF</sequence>
<protein>
    <submittedName>
        <fullName evidence="6 7">Uncharacterized protein</fullName>
    </submittedName>
</protein>
<evidence type="ECO:0000256" key="4">
    <source>
        <dbReference type="ARBA" id="ARBA00023242"/>
    </source>
</evidence>
<comment type="subcellular location">
    <subcellularLocation>
        <location evidence="1">Nucleus</location>
    </subcellularLocation>
</comment>
<dbReference type="InterPro" id="IPR004855">
    <property type="entry name" value="TFIIA_asu/bsu"/>
</dbReference>
<reference evidence="8" key="1">
    <citation type="submission" date="2012-12" db="EMBL/GenBank/DDBJ databases">
        <authorList>
            <person name="Hellsten U."/>
            <person name="Grimwood J."/>
            <person name="Chapman J.A."/>
            <person name="Shapiro H."/>
            <person name="Aerts A."/>
            <person name="Otillar R.P."/>
            <person name="Terry A.Y."/>
            <person name="Boore J.L."/>
            <person name="Simakov O."/>
            <person name="Marletaz F."/>
            <person name="Cho S.-J."/>
            <person name="Edsinger-Gonzales E."/>
            <person name="Havlak P."/>
            <person name="Kuo D.-H."/>
            <person name="Larsson T."/>
            <person name="Lv J."/>
            <person name="Arendt D."/>
            <person name="Savage R."/>
            <person name="Osoegawa K."/>
            <person name="de Jong P."/>
            <person name="Lindberg D.R."/>
            <person name="Seaver E.C."/>
            <person name="Weisblat D.A."/>
            <person name="Putnam N.H."/>
            <person name="Grigoriev I.V."/>
            <person name="Rokhsar D.S."/>
        </authorList>
    </citation>
    <scope>NUCLEOTIDE SEQUENCE</scope>
</reference>
<dbReference type="EMBL" id="KB097510">
    <property type="protein sequence ID" value="ESN95722.1"/>
    <property type="molecule type" value="Genomic_DNA"/>
</dbReference>
<reference evidence="6 8" key="2">
    <citation type="journal article" date="2013" name="Nature">
        <title>Insights into bilaterian evolution from three spiralian genomes.</title>
        <authorList>
            <person name="Simakov O."/>
            <person name="Marletaz F."/>
            <person name="Cho S.J."/>
            <person name="Edsinger-Gonzales E."/>
            <person name="Havlak P."/>
            <person name="Hellsten U."/>
            <person name="Kuo D.H."/>
            <person name="Larsson T."/>
            <person name="Lv J."/>
            <person name="Arendt D."/>
            <person name="Savage R."/>
            <person name="Osoegawa K."/>
            <person name="de Jong P."/>
            <person name="Grimwood J."/>
            <person name="Chapman J.A."/>
            <person name="Shapiro H."/>
            <person name="Aerts A."/>
            <person name="Otillar R.P."/>
            <person name="Terry A.Y."/>
            <person name="Boore J.L."/>
            <person name="Grigoriev I.V."/>
            <person name="Lindberg D.R."/>
            <person name="Seaver E.C."/>
            <person name="Weisblat D.A."/>
            <person name="Putnam N.H."/>
            <person name="Rokhsar D.S."/>
        </authorList>
    </citation>
    <scope>NUCLEOTIDE SEQUENCE</scope>
</reference>
<feature type="compositionally biased region" description="Acidic residues" evidence="5">
    <location>
        <begin position="59"/>
        <end position="68"/>
    </location>
</feature>
<dbReference type="EMBL" id="AMQM01006774">
    <property type="status" value="NOT_ANNOTATED_CDS"/>
    <property type="molecule type" value="Genomic_DNA"/>
</dbReference>
<accession>T1FEC5</accession>
<dbReference type="RefSeq" id="XP_009026281.1">
    <property type="nucleotide sequence ID" value="XM_009028033.1"/>
</dbReference>
<keyword evidence="8" id="KW-1185">Reference proteome</keyword>
<dbReference type="AlphaFoldDB" id="T1FEC5"/>
<proteinExistence type="inferred from homology"/>
<dbReference type="Proteomes" id="UP000015101">
    <property type="component" value="Unassembled WGS sequence"/>
</dbReference>
<dbReference type="InterPro" id="IPR009088">
    <property type="entry name" value="TFIIA_b-brl"/>
</dbReference>
<evidence type="ECO:0000256" key="5">
    <source>
        <dbReference type="SAM" id="MobiDB-lite"/>
    </source>
</evidence>
<dbReference type="STRING" id="6412.T1FEC5"/>
<dbReference type="EnsemblMetazoa" id="HelroT179198">
    <property type="protein sequence ID" value="HelroP179198"/>
    <property type="gene ID" value="HelroG179198"/>
</dbReference>
<feature type="compositionally biased region" description="Acidic residues" evidence="5">
    <location>
        <begin position="24"/>
        <end position="43"/>
    </location>
</feature>
<comment type="similarity">
    <text evidence="2">Belongs to the TFIIA subunit 1 family.</text>
</comment>
<dbReference type="OMA" id="QIWRMYL"/>
<dbReference type="KEGG" id="hro:HELRODRAFT_179198"/>
<dbReference type="SUPFAM" id="SSF50784">
    <property type="entry name" value="Transcription factor IIA (TFIIA), beta-barrel domain"/>
    <property type="match status" value="1"/>
</dbReference>
<feature type="region of interest" description="Disordered" evidence="5">
    <location>
        <begin position="21"/>
        <end position="68"/>
    </location>
</feature>
<dbReference type="CTD" id="20207174"/>
<keyword evidence="4" id="KW-0539">Nucleus</keyword>
<dbReference type="InParanoid" id="T1FEC5"/>
<evidence type="ECO:0000256" key="1">
    <source>
        <dbReference type="ARBA" id="ARBA00004123"/>
    </source>
</evidence>
<dbReference type="GO" id="GO:0005672">
    <property type="term" value="C:transcription factor TFIIA complex"/>
    <property type="evidence" value="ECO:0000318"/>
    <property type="project" value="GO_Central"/>
</dbReference>
<dbReference type="Gene3D" id="2.30.18.10">
    <property type="entry name" value="Transcription factor IIA (TFIIA), beta-barrel domain"/>
    <property type="match status" value="1"/>
</dbReference>
<dbReference type="PANTHER" id="PTHR12694:SF8">
    <property type="entry name" value="TRANSCRIPTION INITIATION FACTOR IIA SUBUNIT 1"/>
    <property type="match status" value="1"/>
</dbReference>
<evidence type="ECO:0000256" key="3">
    <source>
        <dbReference type="ARBA" id="ARBA00023163"/>
    </source>
</evidence>
<evidence type="ECO:0000313" key="8">
    <source>
        <dbReference type="Proteomes" id="UP000015101"/>
    </source>
</evidence>
<organism evidence="7 8">
    <name type="scientific">Helobdella robusta</name>
    <name type="common">Californian leech</name>
    <dbReference type="NCBI Taxonomy" id="6412"/>
    <lineage>
        <taxon>Eukaryota</taxon>
        <taxon>Metazoa</taxon>
        <taxon>Spiralia</taxon>
        <taxon>Lophotrochozoa</taxon>
        <taxon>Annelida</taxon>
        <taxon>Clitellata</taxon>
        <taxon>Hirudinea</taxon>
        <taxon>Rhynchobdellida</taxon>
        <taxon>Glossiphoniidae</taxon>
        <taxon>Helobdella</taxon>
    </lineage>
</organism>
<dbReference type="Pfam" id="PF03153">
    <property type="entry name" value="TFIIA"/>
    <property type="match status" value="1"/>
</dbReference>
<dbReference type="OrthoDB" id="6275927at2759"/>
<dbReference type="GO" id="GO:0006367">
    <property type="term" value="P:transcription initiation at RNA polymerase II promoter"/>
    <property type="evidence" value="ECO:0007669"/>
    <property type="project" value="InterPro"/>
</dbReference>
<reference evidence="7" key="3">
    <citation type="submission" date="2015-06" db="UniProtKB">
        <authorList>
            <consortium name="EnsemblMetazoa"/>
        </authorList>
    </citation>
    <scope>IDENTIFICATION</scope>
</reference>
<evidence type="ECO:0000313" key="6">
    <source>
        <dbReference type="EMBL" id="ESN95722.1"/>
    </source>
</evidence>
<dbReference type="GO" id="GO:0006366">
    <property type="term" value="P:transcription by RNA polymerase II"/>
    <property type="evidence" value="ECO:0000318"/>
    <property type="project" value="GO_Central"/>
</dbReference>
<dbReference type="GeneID" id="20207174"/>